<dbReference type="InterPro" id="IPR003203">
    <property type="entry name" value="CobU/CobP"/>
</dbReference>
<name>A0ABR9R316_9FIRM</name>
<keyword evidence="1" id="KW-0808">Transferase</keyword>
<gene>
    <name evidence="1" type="ORF">INF35_06905</name>
</gene>
<keyword evidence="2" id="KW-1185">Reference proteome</keyword>
<reference evidence="1 2" key="1">
    <citation type="submission" date="2020-10" db="EMBL/GenBank/DDBJ databases">
        <title>ChiBAC.</title>
        <authorList>
            <person name="Zenner C."/>
            <person name="Hitch T.C.A."/>
            <person name="Clavel T."/>
        </authorList>
    </citation>
    <scope>NUCLEOTIDE SEQUENCE [LARGE SCALE GENOMIC DNA]</scope>
    <source>
        <strain evidence="1 2">DSM 109015</strain>
    </source>
</reference>
<dbReference type="GO" id="GO:0016301">
    <property type="term" value="F:kinase activity"/>
    <property type="evidence" value="ECO:0007669"/>
    <property type="project" value="UniProtKB-KW"/>
</dbReference>
<evidence type="ECO:0000313" key="1">
    <source>
        <dbReference type="EMBL" id="MBE5037508.1"/>
    </source>
</evidence>
<dbReference type="SUPFAM" id="SSF52540">
    <property type="entry name" value="P-loop containing nucleoside triphosphate hydrolases"/>
    <property type="match status" value="1"/>
</dbReference>
<keyword evidence="1" id="KW-0548">Nucleotidyltransferase</keyword>
<accession>A0ABR9R316</accession>
<dbReference type="Pfam" id="PF02283">
    <property type="entry name" value="CobU"/>
    <property type="match status" value="1"/>
</dbReference>
<sequence length="118" mass="12504">MMFVTGPLFAGKRDYVCRALGWTQEELAARAVWDVQNLAADAPDAGTLARLADRLAGYEVVIATEVGGGVVPVDAKERAAREAAGRLACLLAERAETVVRVVCGLPQTLKGDSSCWSI</sequence>
<organism evidence="1 2">
    <name type="scientific">Gemmiger gallinarum</name>
    <dbReference type="NCBI Taxonomy" id="2779354"/>
    <lineage>
        <taxon>Bacteria</taxon>
        <taxon>Bacillati</taxon>
        <taxon>Bacillota</taxon>
        <taxon>Clostridia</taxon>
        <taxon>Eubacteriales</taxon>
        <taxon>Gemmiger</taxon>
    </lineage>
</organism>
<dbReference type="Proteomes" id="UP000768567">
    <property type="component" value="Unassembled WGS sequence"/>
</dbReference>
<dbReference type="EMBL" id="JADCKC010000002">
    <property type="protein sequence ID" value="MBE5037508.1"/>
    <property type="molecule type" value="Genomic_DNA"/>
</dbReference>
<proteinExistence type="predicted"/>
<evidence type="ECO:0000313" key="2">
    <source>
        <dbReference type="Proteomes" id="UP000768567"/>
    </source>
</evidence>
<dbReference type="GO" id="GO:0016779">
    <property type="term" value="F:nucleotidyltransferase activity"/>
    <property type="evidence" value="ECO:0007669"/>
    <property type="project" value="UniProtKB-KW"/>
</dbReference>
<protein>
    <submittedName>
        <fullName evidence="1">Bifunctional adenosylcobinamide kinase/adenosylcobinamide-phosphate guanylyltransferase</fullName>
    </submittedName>
</protein>
<comment type="caution">
    <text evidence="1">The sequence shown here is derived from an EMBL/GenBank/DDBJ whole genome shotgun (WGS) entry which is preliminary data.</text>
</comment>
<dbReference type="RefSeq" id="WP_193500904.1">
    <property type="nucleotide sequence ID" value="NZ_JADCKC010000002.1"/>
</dbReference>
<dbReference type="Gene3D" id="3.40.50.300">
    <property type="entry name" value="P-loop containing nucleotide triphosphate hydrolases"/>
    <property type="match status" value="1"/>
</dbReference>
<dbReference type="InterPro" id="IPR027417">
    <property type="entry name" value="P-loop_NTPase"/>
</dbReference>
<keyword evidence="1" id="KW-0418">Kinase</keyword>